<dbReference type="Proteomes" id="UP001066276">
    <property type="component" value="Chromosome 4_2"/>
</dbReference>
<evidence type="ECO:0000313" key="3">
    <source>
        <dbReference type="Proteomes" id="UP001066276"/>
    </source>
</evidence>
<reference evidence="2" key="1">
    <citation type="journal article" date="2022" name="bioRxiv">
        <title>Sequencing and chromosome-scale assembly of the giantPleurodeles waltlgenome.</title>
        <authorList>
            <person name="Brown T."/>
            <person name="Elewa A."/>
            <person name="Iarovenko S."/>
            <person name="Subramanian E."/>
            <person name="Araus A.J."/>
            <person name="Petzold A."/>
            <person name="Susuki M."/>
            <person name="Suzuki K.-i.T."/>
            <person name="Hayashi T."/>
            <person name="Toyoda A."/>
            <person name="Oliveira C."/>
            <person name="Osipova E."/>
            <person name="Leigh N.D."/>
            <person name="Simon A."/>
            <person name="Yun M.H."/>
        </authorList>
    </citation>
    <scope>NUCLEOTIDE SEQUENCE</scope>
    <source>
        <strain evidence="2">20211129_DDA</strain>
        <tissue evidence="2">Liver</tissue>
    </source>
</reference>
<name>A0AAV7SD12_PLEWA</name>
<evidence type="ECO:0000256" key="1">
    <source>
        <dbReference type="SAM" id="MobiDB-lite"/>
    </source>
</evidence>
<accession>A0AAV7SD12</accession>
<proteinExistence type="predicted"/>
<keyword evidence="3" id="KW-1185">Reference proteome</keyword>
<comment type="caution">
    <text evidence="2">The sequence shown here is derived from an EMBL/GenBank/DDBJ whole genome shotgun (WGS) entry which is preliminary data.</text>
</comment>
<dbReference type="AlphaFoldDB" id="A0AAV7SD12"/>
<protein>
    <submittedName>
        <fullName evidence="2">Uncharacterized protein</fullName>
    </submittedName>
</protein>
<gene>
    <name evidence="2" type="ORF">NDU88_001979</name>
</gene>
<evidence type="ECO:0000313" key="2">
    <source>
        <dbReference type="EMBL" id="KAJ1161494.1"/>
    </source>
</evidence>
<sequence>MDLLQSTISALVEAPLRTREADPVPSKVPQLDPDLLPDDEETVKGRFEQSTYLVEVLAHNFGFLAPVVTLSEEDFLAHYQRTEPESVDELPLDPVDKEIETAVKRPYCASNFLKTYFMYAVQSLLLDFQVLAEKMAEVADFSSLLGAME</sequence>
<feature type="region of interest" description="Disordered" evidence="1">
    <location>
        <begin position="19"/>
        <end position="38"/>
    </location>
</feature>
<organism evidence="2 3">
    <name type="scientific">Pleurodeles waltl</name>
    <name type="common">Iberian ribbed newt</name>
    <dbReference type="NCBI Taxonomy" id="8319"/>
    <lineage>
        <taxon>Eukaryota</taxon>
        <taxon>Metazoa</taxon>
        <taxon>Chordata</taxon>
        <taxon>Craniata</taxon>
        <taxon>Vertebrata</taxon>
        <taxon>Euteleostomi</taxon>
        <taxon>Amphibia</taxon>
        <taxon>Batrachia</taxon>
        <taxon>Caudata</taxon>
        <taxon>Salamandroidea</taxon>
        <taxon>Salamandridae</taxon>
        <taxon>Pleurodelinae</taxon>
        <taxon>Pleurodeles</taxon>
    </lineage>
</organism>
<dbReference type="EMBL" id="JANPWB010000008">
    <property type="protein sequence ID" value="KAJ1161494.1"/>
    <property type="molecule type" value="Genomic_DNA"/>
</dbReference>